<protein>
    <submittedName>
        <fullName evidence="2">Uncharacterized protein</fullName>
    </submittedName>
</protein>
<name>A0ABP6GMN0_9ACTN</name>
<accession>A0ABP6GMN0</accession>
<evidence type="ECO:0000313" key="3">
    <source>
        <dbReference type="Proteomes" id="UP001500886"/>
    </source>
</evidence>
<proteinExistence type="predicted"/>
<dbReference type="EMBL" id="BAAASL010000030">
    <property type="protein sequence ID" value="GAA2725423.1"/>
    <property type="molecule type" value="Genomic_DNA"/>
</dbReference>
<sequence length="77" mass="8092">MRLNASRILARGKKNASPCSWGTTADPVPDGEPSAGAPTAPYHSPPWLGTSGGRVRIRPPTITPLTPRKEVVCPYAG</sequence>
<evidence type="ECO:0000256" key="1">
    <source>
        <dbReference type="SAM" id="MobiDB-lite"/>
    </source>
</evidence>
<feature type="region of interest" description="Disordered" evidence="1">
    <location>
        <begin position="1"/>
        <end position="62"/>
    </location>
</feature>
<evidence type="ECO:0000313" key="2">
    <source>
        <dbReference type="EMBL" id="GAA2725423.1"/>
    </source>
</evidence>
<dbReference type="Proteomes" id="UP001500886">
    <property type="component" value="Unassembled WGS sequence"/>
</dbReference>
<gene>
    <name evidence="2" type="ORF">GCM10010315_57440</name>
</gene>
<reference evidence="3" key="1">
    <citation type="journal article" date="2019" name="Int. J. Syst. Evol. Microbiol.">
        <title>The Global Catalogue of Microorganisms (GCM) 10K type strain sequencing project: providing services to taxonomists for standard genome sequencing and annotation.</title>
        <authorList>
            <consortium name="The Broad Institute Genomics Platform"/>
            <consortium name="The Broad Institute Genome Sequencing Center for Infectious Disease"/>
            <person name="Wu L."/>
            <person name="Ma J."/>
        </authorList>
    </citation>
    <scope>NUCLEOTIDE SEQUENCE [LARGE SCALE GENOMIC DNA]</scope>
    <source>
        <strain evidence="3">JCM 4542</strain>
    </source>
</reference>
<organism evidence="2 3">
    <name type="scientific">Streptomyces luteosporeus</name>
    <dbReference type="NCBI Taxonomy" id="173856"/>
    <lineage>
        <taxon>Bacteria</taxon>
        <taxon>Bacillati</taxon>
        <taxon>Actinomycetota</taxon>
        <taxon>Actinomycetes</taxon>
        <taxon>Kitasatosporales</taxon>
        <taxon>Streptomycetaceae</taxon>
        <taxon>Streptomyces</taxon>
    </lineage>
</organism>
<comment type="caution">
    <text evidence="2">The sequence shown here is derived from an EMBL/GenBank/DDBJ whole genome shotgun (WGS) entry which is preliminary data.</text>
</comment>
<keyword evidence="3" id="KW-1185">Reference proteome</keyword>